<dbReference type="Gene3D" id="3.90.1010.20">
    <property type="match status" value="1"/>
</dbReference>
<evidence type="ECO:0000259" key="2">
    <source>
        <dbReference type="SMART" id="SM00900"/>
    </source>
</evidence>
<dbReference type="Proteomes" id="UP000636918">
    <property type="component" value="Unassembled WGS sequence"/>
</dbReference>
<dbReference type="InterPro" id="IPR007329">
    <property type="entry name" value="FMN-bd"/>
</dbReference>
<protein>
    <submittedName>
        <fullName evidence="3">FMN-binding protein</fullName>
    </submittedName>
</protein>
<sequence>MATATGSETAITGSVQASGAGTTSSGSAPPSDTGSASSSSSSGSSSSSSGSSGSTTTVTGAAAQTRYGPVQVQLEVSGSTITNVSVLQYPNSDGRDIQINQYALPQLIQQTLDQQDGSVSMISGATYTSTGYSQSLQSALDQAGL</sequence>
<feature type="compositionally biased region" description="Low complexity" evidence="1">
    <location>
        <begin position="12"/>
        <end position="62"/>
    </location>
</feature>
<feature type="domain" description="FMN-binding" evidence="2">
    <location>
        <begin position="66"/>
        <end position="143"/>
    </location>
</feature>
<organism evidence="3 4">
    <name type="scientific">Nocardioides baculatus</name>
    <dbReference type="NCBI Taxonomy" id="2801337"/>
    <lineage>
        <taxon>Bacteria</taxon>
        <taxon>Bacillati</taxon>
        <taxon>Actinomycetota</taxon>
        <taxon>Actinomycetes</taxon>
        <taxon>Propionibacteriales</taxon>
        <taxon>Nocardioidaceae</taxon>
        <taxon>Nocardioides</taxon>
    </lineage>
</organism>
<reference evidence="3 4" key="1">
    <citation type="submission" date="2021-01" db="EMBL/GenBank/DDBJ databases">
        <title>Genome seq and assembly of Nocardiodes sp. G10.</title>
        <authorList>
            <person name="Chhetri G."/>
        </authorList>
    </citation>
    <scope>NUCLEOTIDE SEQUENCE [LARGE SCALE GENOMIC DNA]</scope>
    <source>
        <strain evidence="3 4">G10</strain>
    </source>
</reference>
<dbReference type="EMBL" id="JAERSG010000007">
    <property type="protein sequence ID" value="MBL0749714.1"/>
    <property type="molecule type" value="Genomic_DNA"/>
</dbReference>
<proteinExistence type="predicted"/>
<gene>
    <name evidence="3" type="ORF">JI751_19000</name>
</gene>
<evidence type="ECO:0000313" key="4">
    <source>
        <dbReference type="Proteomes" id="UP000636918"/>
    </source>
</evidence>
<evidence type="ECO:0000256" key="1">
    <source>
        <dbReference type="SAM" id="MobiDB-lite"/>
    </source>
</evidence>
<name>A0ABS1LDF7_9ACTN</name>
<accession>A0ABS1LDF7</accession>
<evidence type="ECO:0000313" key="3">
    <source>
        <dbReference type="EMBL" id="MBL0749714.1"/>
    </source>
</evidence>
<feature type="compositionally biased region" description="Polar residues" evidence="1">
    <location>
        <begin position="1"/>
        <end position="11"/>
    </location>
</feature>
<feature type="region of interest" description="Disordered" evidence="1">
    <location>
        <begin position="1"/>
        <end position="62"/>
    </location>
</feature>
<dbReference type="Pfam" id="PF04205">
    <property type="entry name" value="FMN_bind"/>
    <property type="match status" value="1"/>
</dbReference>
<keyword evidence="4" id="KW-1185">Reference proteome</keyword>
<comment type="caution">
    <text evidence="3">The sequence shown here is derived from an EMBL/GenBank/DDBJ whole genome shotgun (WGS) entry which is preliminary data.</text>
</comment>
<dbReference type="SMART" id="SM00900">
    <property type="entry name" value="FMN_bind"/>
    <property type="match status" value="1"/>
</dbReference>